<dbReference type="PANTHER" id="PTHR42979">
    <property type="entry name" value="3-ISOPROPYLMALATE DEHYDROGENASE"/>
    <property type="match status" value="1"/>
</dbReference>
<dbReference type="SUPFAM" id="SSF53659">
    <property type="entry name" value="Isocitrate/Isopropylmalate dehydrogenase-like"/>
    <property type="match status" value="1"/>
</dbReference>
<dbReference type="Proteomes" id="UP001212841">
    <property type="component" value="Unassembled WGS sequence"/>
</dbReference>
<feature type="non-terminal residue" evidence="10">
    <location>
        <position position="88"/>
    </location>
</feature>
<accession>A0AAD5S0K4</accession>
<dbReference type="AlphaFoldDB" id="A0AAD5S0K4"/>
<dbReference type="GO" id="GO:0046872">
    <property type="term" value="F:metal ion binding"/>
    <property type="evidence" value="ECO:0007669"/>
    <property type="project" value="UniProtKB-KW"/>
</dbReference>
<name>A0AAD5S0K4_9FUNG</name>
<sequence length="88" mass="8781">MAAKTANIVLLRGDGVGPEVVAEAKKVLEVVADTVSGLTLTFSDELIGGAAIDATGDPLPQKTLDACRASAGVLLGAVGGPQWPRPAT</sequence>
<proteinExistence type="inferred from homology"/>
<comment type="caution">
    <text evidence="10">The sequence shown here is derived from an EMBL/GenBank/DDBJ whole genome shotgun (WGS) entry which is preliminary data.</text>
</comment>
<keyword evidence="5" id="KW-0460">Magnesium</keyword>
<evidence type="ECO:0000256" key="1">
    <source>
        <dbReference type="ARBA" id="ARBA00007769"/>
    </source>
</evidence>
<keyword evidence="3" id="KW-0028">Amino-acid biosynthesis</keyword>
<dbReference type="InterPro" id="IPR024084">
    <property type="entry name" value="IsoPropMal-DH-like_dom"/>
</dbReference>
<evidence type="ECO:0000256" key="8">
    <source>
        <dbReference type="ARBA" id="ARBA00023304"/>
    </source>
</evidence>
<gene>
    <name evidence="10" type="ORF">HK097_005467</name>
</gene>
<evidence type="ECO:0000256" key="3">
    <source>
        <dbReference type="ARBA" id="ARBA00022605"/>
    </source>
</evidence>
<comment type="similarity">
    <text evidence="1">Belongs to the isocitrate and isopropylmalate dehydrogenases family.</text>
</comment>
<dbReference type="InterPro" id="IPR004429">
    <property type="entry name" value="Isopropylmalate_DH"/>
</dbReference>
<evidence type="ECO:0000259" key="9">
    <source>
        <dbReference type="Pfam" id="PF00180"/>
    </source>
</evidence>
<evidence type="ECO:0000313" key="11">
    <source>
        <dbReference type="Proteomes" id="UP001212841"/>
    </source>
</evidence>
<keyword evidence="8" id="KW-0100">Branched-chain amino acid biosynthesis</keyword>
<keyword evidence="7" id="KW-0520">NAD</keyword>
<keyword evidence="6" id="KW-0560">Oxidoreductase</keyword>
<keyword evidence="11" id="KW-1185">Reference proteome</keyword>
<evidence type="ECO:0000256" key="7">
    <source>
        <dbReference type="ARBA" id="ARBA00023027"/>
    </source>
</evidence>
<keyword evidence="4" id="KW-0479">Metal-binding</keyword>
<evidence type="ECO:0000256" key="5">
    <source>
        <dbReference type="ARBA" id="ARBA00022842"/>
    </source>
</evidence>
<protein>
    <recommendedName>
        <fullName evidence="9">Isopropylmalate dehydrogenase-like domain-containing protein</fullName>
    </recommendedName>
</protein>
<evidence type="ECO:0000313" key="10">
    <source>
        <dbReference type="EMBL" id="KAJ3031366.1"/>
    </source>
</evidence>
<organism evidence="10 11">
    <name type="scientific">Rhizophlyctis rosea</name>
    <dbReference type="NCBI Taxonomy" id="64517"/>
    <lineage>
        <taxon>Eukaryota</taxon>
        <taxon>Fungi</taxon>
        <taxon>Fungi incertae sedis</taxon>
        <taxon>Chytridiomycota</taxon>
        <taxon>Chytridiomycota incertae sedis</taxon>
        <taxon>Chytridiomycetes</taxon>
        <taxon>Rhizophlyctidales</taxon>
        <taxon>Rhizophlyctidaceae</taxon>
        <taxon>Rhizophlyctis</taxon>
    </lineage>
</organism>
<dbReference type="PANTHER" id="PTHR42979:SF1">
    <property type="entry name" value="3-ISOPROPYLMALATE DEHYDROGENASE"/>
    <property type="match status" value="1"/>
</dbReference>
<keyword evidence="2" id="KW-0432">Leucine biosynthesis</keyword>
<dbReference type="GO" id="GO:0009098">
    <property type="term" value="P:L-leucine biosynthetic process"/>
    <property type="evidence" value="ECO:0007669"/>
    <property type="project" value="UniProtKB-KW"/>
</dbReference>
<dbReference type="EMBL" id="JADGJD010002564">
    <property type="protein sequence ID" value="KAJ3031366.1"/>
    <property type="molecule type" value="Genomic_DNA"/>
</dbReference>
<dbReference type="Gene3D" id="3.40.718.10">
    <property type="entry name" value="Isopropylmalate Dehydrogenase"/>
    <property type="match status" value="1"/>
</dbReference>
<dbReference type="GO" id="GO:0005829">
    <property type="term" value="C:cytosol"/>
    <property type="evidence" value="ECO:0007669"/>
    <property type="project" value="TreeGrafter"/>
</dbReference>
<dbReference type="GO" id="GO:0003862">
    <property type="term" value="F:3-isopropylmalate dehydrogenase activity"/>
    <property type="evidence" value="ECO:0007669"/>
    <property type="project" value="InterPro"/>
</dbReference>
<dbReference type="Pfam" id="PF00180">
    <property type="entry name" value="Iso_dh"/>
    <property type="match status" value="1"/>
</dbReference>
<evidence type="ECO:0000256" key="2">
    <source>
        <dbReference type="ARBA" id="ARBA00022430"/>
    </source>
</evidence>
<evidence type="ECO:0000256" key="4">
    <source>
        <dbReference type="ARBA" id="ARBA00022723"/>
    </source>
</evidence>
<evidence type="ECO:0000256" key="6">
    <source>
        <dbReference type="ARBA" id="ARBA00023002"/>
    </source>
</evidence>
<feature type="domain" description="Isopropylmalate dehydrogenase-like" evidence="9">
    <location>
        <begin position="7"/>
        <end position="84"/>
    </location>
</feature>
<reference evidence="10" key="1">
    <citation type="submission" date="2020-05" db="EMBL/GenBank/DDBJ databases">
        <title>Phylogenomic resolution of chytrid fungi.</title>
        <authorList>
            <person name="Stajich J.E."/>
            <person name="Amses K."/>
            <person name="Simmons R."/>
            <person name="Seto K."/>
            <person name="Myers J."/>
            <person name="Bonds A."/>
            <person name="Quandt C.A."/>
            <person name="Barry K."/>
            <person name="Liu P."/>
            <person name="Grigoriev I."/>
            <person name="Longcore J.E."/>
            <person name="James T.Y."/>
        </authorList>
    </citation>
    <scope>NUCLEOTIDE SEQUENCE</scope>
    <source>
        <strain evidence="10">JEL0318</strain>
    </source>
</reference>